<dbReference type="InterPro" id="IPR058647">
    <property type="entry name" value="BSH_CzcB-like"/>
</dbReference>
<comment type="similarity">
    <text evidence="1">Belongs to the membrane fusion protein (MFP) (TC 8.A.1) family.</text>
</comment>
<evidence type="ECO:0000313" key="5">
    <source>
        <dbReference type="Proteomes" id="UP001484535"/>
    </source>
</evidence>
<dbReference type="RefSeq" id="WP_346786241.1">
    <property type="nucleotide sequence ID" value="NZ_JBDLBR010000010.1"/>
</dbReference>
<dbReference type="Pfam" id="PF25973">
    <property type="entry name" value="BSH_CzcB"/>
    <property type="match status" value="1"/>
</dbReference>
<dbReference type="Proteomes" id="UP001484535">
    <property type="component" value="Unassembled WGS sequence"/>
</dbReference>
<evidence type="ECO:0000256" key="1">
    <source>
        <dbReference type="ARBA" id="ARBA00009477"/>
    </source>
</evidence>
<keyword evidence="2" id="KW-0812">Transmembrane</keyword>
<dbReference type="PANTHER" id="PTHR30469:SF15">
    <property type="entry name" value="HLYD FAMILY OF SECRETION PROTEINS"/>
    <property type="match status" value="1"/>
</dbReference>
<gene>
    <name evidence="4" type="ORF">ABDJ38_16515</name>
</gene>
<name>A0ABV0D109_9SPHN</name>
<comment type="caution">
    <text evidence="4">The sequence shown here is derived from an EMBL/GenBank/DDBJ whole genome shotgun (WGS) entry which is preliminary data.</text>
</comment>
<dbReference type="Gene3D" id="1.10.287.470">
    <property type="entry name" value="Helix hairpin bin"/>
    <property type="match status" value="1"/>
</dbReference>
<accession>A0ABV0D109</accession>
<evidence type="ECO:0000259" key="3">
    <source>
        <dbReference type="Pfam" id="PF25973"/>
    </source>
</evidence>
<sequence>MTEATISTLGGSSSHSRNLTEWTQKHGRKILAALGVALVLALAIYLLFLRPGTTPTAAGEASTALTVTTATPQRTTWSDSVTGRGVVAPWQEASISAQIGSYQLVDVRVNVGAYVRRGQVLARLNPAILRAEVSELEARQAQAVAEDRRARGLQEVGGISDQEALRYATEAKTVAALLAAKRLELQYTTIRAPDDGLISAREATLGAVVSPGQELFRLIRRNRLEWRGEIAARDFLAVRQGQTVTLTLPDGGSAEARIRDLAPSLDPETRLGIVYADILPGSAARAGMYVEGDIAMGESAALTVPAESVVTRDGRNYVMLLSRASGTSKVTLRGVTTGRRESREVEITDGLAGNAILVRRGAAFLDDGDIVTIAGTGTRRP</sequence>
<feature type="transmembrane region" description="Helical" evidence="2">
    <location>
        <begin position="30"/>
        <end position="48"/>
    </location>
</feature>
<dbReference type="InterPro" id="IPR006143">
    <property type="entry name" value="RND_pump_MFP"/>
</dbReference>
<dbReference type="NCBIfam" id="TIGR01730">
    <property type="entry name" value="RND_mfp"/>
    <property type="match status" value="1"/>
</dbReference>
<dbReference type="EMBL" id="JBDLBR010000010">
    <property type="protein sequence ID" value="MEN7538778.1"/>
    <property type="molecule type" value="Genomic_DNA"/>
</dbReference>
<keyword evidence="5" id="KW-1185">Reference proteome</keyword>
<dbReference type="Gene3D" id="2.40.30.170">
    <property type="match status" value="1"/>
</dbReference>
<dbReference type="Gene3D" id="2.40.420.20">
    <property type="match status" value="1"/>
</dbReference>
<feature type="domain" description="CzcB-like barrel-sandwich hybrid" evidence="3">
    <location>
        <begin position="104"/>
        <end position="218"/>
    </location>
</feature>
<organism evidence="4 5">
    <name type="scientific">Aurantiacibacter flavus</name>
    <dbReference type="NCBI Taxonomy" id="3145232"/>
    <lineage>
        <taxon>Bacteria</taxon>
        <taxon>Pseudomonadati</taxon>
        <taxon>Pseudomonadota</taxon>
        <taxon>Alphaproteobacteria</taxon>
        <taxon>Sphingomonadales</taxon>
        <taxon>Erythrobacteraceae</taxon>
        <taxon>Aurantiacibacter</taxon>
    </lineage>
</organism>
<dbReference type="Gene3D" id="2.40.50.100">
    <property type="match status" value="1"/>
</dbReference>
<dbReference type="PANTHER" id="PTHR30469">
    <property type="entry name" value="MULTIDRUG RESISTANCE PROTEIN MDTA"/>
    <property type="match status" value="1"/>
</dbReference>
<proteinExistence type="inferred from homology"/>
<dbReference type="SUPFAM" id="SSF111369">
    <property type="entry name" value="HlyD-like secretion proteins"/>
    <property type="match status" value="1"/>
</dbReference>
<evidence type="ECO:0000313" key="4">
    <source>
        <dbReference type="EMBL" id="MEN7538778.1"/>
    </source>
</evidence>
<protein>
    <submittedName>
        <fullName evidence="4">Efflux RND transporter periplasmic adaptor subunit</fullName>
    </submittedName>
</protein>
<reference evidence="4 5" key="1">
    <citation type="submission" date="2024-05" db="EMBL/GenBank/DDBJ databases">
        <authorList>
            <person name="Park S."/>
        </authorList>
    </citation>
    <scope>NUCLEOTIDE SEQUENCE [LARGE SCALE GENOMIC DNA]</scope>
    <source>
        <strain evidence="4 5">DGU5</strain>
    </source>
</reference>
<keyword evidence="2" id="KW-0472">Membrane</keyword>
<evidence type="ECO:0000256" key="2">
    <source>
        <dbReference type="SAM" id="Phobius"/>
    </source>
</evidence>
<keyword evidence="2" id="KW-1133">Transmembrane helix</keyword>